<dbReference type="InParanoid" id="B2W5J4"/>
<dbReference type="GO" id="GO:0047499">
    <property type="term" value="F:calcium-independent phospholipase A2 activity"/>
    <property type="evidence" value="ECO:0007669"/>
    <property type="project" value="TreeGrafter"/>
</dbReference>
<name>B2W5J4_PYRTR</name>
<dbReference type="Proteomes" id="UP000001471">
    <property type="component" value="Unassembled WGS sequence"/>
</dbReference>
<dbReference type="GO" id="GO:0016020">
    <property type="term" value="C:membrane"/>
    <property type="evidence" value="ECO:0007669"/>
    <property type="project" value="TreeGrafter"/>
</dbReference>
<dbReference type="Gene3D" id="3.40.1090.10">
    <property type="entry name" value="Cytosolic phospholipase A2 catalytic domain"/>
    <property type="match status" value="1"/>
</dbReference>
<dbReference type="OMA" id="WESKAIW"/>
<dbReference type="OrthoDB" id="194358at2759"/>
<dbReference type="EMBL" id="DS231618">
    <property type="protein sequence ID" value="EDU47801.1"/>
    <property type="molecule type" value="Genomic_DNA"/>
</dbReference>
<dbReference type="GO" id="GO:0019369">
    <property type="term" value="P:arachidonate metabolic process"/>
    <property type="evidence" value="ECO:0007669"/>
    <property type="project" value="TreeGrafter"/>
</dbReference>
<dbReference type="PANTHER" id="PTHR24185:SF8">
    <property type="entry name" value="PNPLA DOMAIN-CONTAINING PROTEIN"/>
    <property type="match status" value="1"/>
</dbReference>
<organism evidence="1 2">
    <name type="scientific">Pyrenophora tritici-repentis (strain Pt-1C-BFP)</name>
    <name type="common">Wheat tan spot fungus</name>
    <name type="synonym">Drechslera tritici-repentis</name>
    <dbReference type="NCBI Taxonomy" id="426418"/>
    <lineage>
        <taxon>Eukaryota</taxon>
        <taxon>Fungi</taxon>
        <taxon>Dikarya</taxon>
        <taxon>Ascomycota</taxon>
        <taxon>Pezizomycotina</taxon>
        <taxon>Dothideomycetes</taxon>
        <taxon>Pleosporomycetidae</taxon>
        <taxon>Pleosporales</taxon>
        <taxon>Pleosporineae</taxon>
        <taxon>Pleosporaceae</taxon>
        <taxon>Pyrenophora</taxon>
    </lineage>
</organism>
<protein>
    <recommendedName>
        <fullName evidence="3">PNPLA domain-containing protein</fullName>
    </recommendedName>
</protein>
<sequence length="847" mass="95452">MPSRDRLDWLYAFQTRTDWFLTIGGGLQQVTTNLRNPHAQFPSTVLLIGTKEREAAHQALFPGRPHSKSRGLAQVHADDSTSDAKHPLLIASLDTDNACGKQKPPQKHTGHAHHKVMWLSEKTPVIGTESLVETIVGRLLLLFADVVCLFLDDFSTREEGIQFLQRCTRHSSLSPSWKPQVIFVTRNTYKPKNDPNLPTFGGIQHVILPANSRKIPLSRRYLSLKKTMLSDIEMVRNSREASQRLYSAYHLNVFFELALRHVATCTTPPFNFILATRQCNRIEDDLWNHLQSFLELCTVNYVPKEAALEYMASALMLDSFPPGMHRGLIVLMFLLRQNIDECIGTFKQLAERVFLPRQPFGNSLLAKICGFLSSLLTDSLYGAAEMEACVKEAFGADTALFGSTVPDVGISGPKVAVTTMAVSNSRLCILSNYNGAGDRHGKSLYPIFRYKTNRRLQVTNTIELLTRKMRFLSATRRSCPFLQALKLILFSARATSAAPSYFPAKFIRGLGLVQDGGAGKHNNPIDPAEWESKAIWDGDPDLAVSIGTGFAQDPDSPQTVSGRLRLRDRFFPRLLRLFNAMLNAQSGWEDHLNRVHKDERHKYFRINIAMDREPPLDDVGKIPELENLATTFLQGYDFSSITQALFAASFFFELHRKPVARGTSVCSGSIRCRSPDTRALIERILQEYPAASFTTKDGANLGYIGGCSLCAKCGHYRKVVNFKVYHVDQSVSIHMQFNRLGRHRISGFPQSITQFARLQLLDAAFGRADHQIADYAGTSGLQLLDFACVRRFRAMLSKSPREKAERKELDRLIQDGITERQRYDRARRKRTEINNDAQAATVRYSYP</sequence>
<dbReference type="HOGENOM" id="CLU_003059_1_1_1"/>
<dbReference type="eggNOG" id="KOG4231">
    <property type="taxonomic scope" value="Eukaryota"/>
</dbReference>
<evidence type="ECO:0000313" key="1">
    <source>
        <dbReference type="EMBL" id="EDU47801.1"/>
    </source>
</evidence>
<proteinExistence type="predicted"/>
<evidence type="ECO:0008006" key="3">
    <source>
        <dbReference type="Google" id="ProtNLM"/>
    </source>
</evidence>
<gene>
    <name evidence="1" type="ORF">PTRG_04894</name>
</gene>
<dbReference type="PANTHER" id="PTHR24185">
    <property type="entry name" value="CALCIUM-INDEPENDENT PHOSPHOLIPASE A2-GAMMA"/>
    <property type="match status" value="1"/>
</dbReference>
<dbReference type="STRING" id="426418.B2W5J4"/>
<reference evidence="2" key="1">
    <citation type="journal article" date="2013" name="G3 (Bethesda)">
        <title>Comparative genomics of a plant-pathogenic fungus, Pyrenophora tritici-repentis, reveals transduplication and the impact of repeat elements on pathogenicity and population divergence.</title>
        <authorList>
            <person name="Manning V.A."/>
            <person name="Pandelova I."/>
            <person name="Dhillon B."/>
            <person name="Wilhelm L.J."/>
            <person name="Goodwin S.B."/>
            <person name="Berlin A.M."/>
            <person name="Figueroa M."/>
            <person name="Freitag M."/>
            <person name="Hane J.K."/>
            <person name="Henrissat B."/>
            <person name="Holman W.H."/>
            <person name="Kodira C.D."/>
            <person name="Martin J."/>
            <person name="Oliver R.P."/>
            <person name="Robbertse B."/>
            <person name="Schackwitz W."/>
            <person name="Schwartz D.C."/>
            <person name="Spatafora J.W."/>
            <person name="Turgeon B.G."/>
            <person name="Yandava C."/>
            <person name="Young S."/>
            <person name="Zhou S."/>
            <person name="Zeng Q."/>
            <person name="Grigoriev I.V."/>
            <person name="Ma L.-J."/>
            <person name="Ciuffetti L.M."/>
        </authorList>
    </citation>
    <scope>NUCLEOTIDE SEQUENCE [LARGE SCALE GENOMIC DNA]</scope>
    <source>
        <strain evidence="2">Pt-1C-BFP</strain>
    </source>
</reference>
<dbReference type="AlphaFoldDB" id="B2W5J4"/>
<dbReference type="SUPFAM" id="SSF52151">
    <property type="entry name" value="FabD/lysophospholipase-like"/>
    <property type="match status" value="1"/>
</dbReference>
<evidence type="ECO:0000313" key="2">
    <source>
        <dbReference type="Proteomes" id="UP000001471"/>
    </source>
</evidence>
<accession>B2W5J4</accession>
<dbReference type="InterPro" id="IPR016035">
    <property type="entry name" value="Acyl_Trfase/lysoPLipase"/>
</dbReference>